<dbReference type="VEuPathDB" id="FungiDB:DFL_000141"/>
<gene>
    <name evidence="6" type="ORF">DFL_000141</name>
</gene>
<dbReference type="EMBL" id="SAEB01000001">
    <property type="protein sequence ID" value="RVD89120.1"/>
    <property type="molecule type" value="Genomic_DNA"/>
</dbReference>
<proteinExistence type="predicted"/>
<dbReference type="STRING" id="97331.A0A437AEH5"/>
<accession>A0A437AEH5</accession>
<evidence type="ECO:0000313" key="7">
    <source>
        <dbReference type="Proteomes" id="UP000283090"/>
    </source>
</evidence>
<dbReference type="OrthoDB" id="310217at2759"/>
<dbReference type="InterPro" id="IPR000719">
    <property type="entry name" value="Prot_kinase_dom"/>
</dbReference>
<dbReference type="RefSeq" id="XP_067494664.1">
    <property type="nucleotide sequence ID" value="XM_067630026.1"/>
</dbReference>
<evidence type="ECO:0000256" key="3">
    <source>
        <dbReference type="ARBA" id="ARBA00022777"/>
    </source>
</evidence>
<keyword evidence="1" id="KW-0808">Transferase</keyword>
<evidence type="ECO:0000259" key="5">
    <source>
        <dbReference type="PROSITE" id="PS50011"/>
    </source>
</evidence>
<dbReference type="InterPro" id="IPR050660">
    <property type="entry name" value="NEK_Ser/Thr_kinase"/>
</dbReference>
<comment type="caution">
    <text evidence="6">The sequence shown here is derived from an EMBL/GenBank/DDBJ whole genome shotgun (WGS) entry which is preliminary data.</text>
</comment>
<evidence type="ECO:0000256" key="4">
    <source>
        <dbReference type="ARBA" id="ARBA00022840"/>
    </source>
</evidence>
<organism evidence="6 7">
    <name type="scientific">Arthrobotrys flagrans</name>
    <name type="common">Nematode-trapping fungus</name>
    <name type="synonym">Trichothecium flagrans</name>
    <dbReference type="NCBI Taxonomy" id="97331"/>
    <lineage>
        <taxon>Eukaryota</taxon>
        <taxon>Fungi</taxon>
        <taxon>Dikarya</taxon>
        <taxon>Ascomycota</taxon>
        <taxon>Pezizomycotina</taxon>
        <taxon>Orbiliomycetes</taxon>
        <taxon>Orbiliales</taxon>
        <taxon>Orbiliaceae</taxon>
        <taxon>Arthrobotrys</taxon>
    </lineage>
</organism>
<dbReference type="AlphaFoldDB" id="A0A437AEH5"/>
<evidence type="ECO:0000313" key="6">
    <source>
        <dbReference type="EMBL" id="RVD89120.1"/>
    </source>
</evidence>
<dbReference type="SUPFAM" id="SSF56112">
    <property type="entry name" value="Protein kinase-like (PK-like)"/>
    <property type="match status" value="1"/>
</dbReference>
<evidence type="ECO:0000256" key="1">
    <source>
        <dbReference type="ARBA" id="ARBA00022679"/>
    </source>
</evidence>
<dbReference type="PANTHER" id="PTHR43671:SF103">
    <property type="entry name" value="KINASE, PUTATIVE-RELATED"/>
    <property type="match status" value="1"/>
</dbReference>
<dbReference type="GO" id="GO:0004674">
    <property type="term" value="F:protein serine/threonine kinase activity"/>
    <property type="evidence" value="ECO:0007669"/>
    <property type="project" value="TreeGrafter"/>
</dbReference>
<dbReference type="GO" id="GO:0005524">
    <property type="term" value="F:ATP binding"/>
    <property type="evidence" value="ECO:0007669"/>
    <property type="project" value="UniProtKB-KW"/>
</dbReference>
<protein>
    <recommendedName>
        <fullName evidence="5">Protein kinase domain-containing protein</fullName>
    </recommendedName>
</protein>
<reference evidence="6 7" key="1">
    <citation type="submission" date="2019-01" db="EMBL/GenBank/DDBJ databases">
        <title>Intercellular communication is required for trap formation in the nematode-trapping fungus Duddingtonia flagrans.</title>
        <authorList>
            <person name="Youssar L."/>
            <person name="Wernet V."/>
            <person name="Hensel N."/>
            <person name="Hildebrandt H.-G."/>
            <person name="Fischer R."/>
        </authorList>
    </citation>
    <scope>NUCLEOTIDE SEQUENCE [LARGE SCALE GENOMIC DNA]</scope>
    <source>
        <strain evidence="6 7">CBS H-5679</strain>
    </source>
</reference>
<keyword evidence="4" id="KW-0067">ATP-binding</keyword>
<dbReference type="Pfam" id="PF00069">
    <property type="entry name" value="Pkinase"/>
    <property type="match status" value="1"/>
</dbReference>
<keyword evidence="3" id="KW-0418">Kinase</keyword>
<keyword evidence="2" id="KW-0547">Nucleotide-binding</keyword>
<dbReference type="GeneID" id="93582452"/>
<evidence type="ECO:0000256" key="2">
    <source>
        <dbReference type="ARBA" id="ARBA00022741"/>
    </source>
</evidence>
<sequence length="167" mass="19141">MKSRPEGYNNIYPLFVLGDFGLCSFEGEPVAPSCPMFMSPQRLNSFYQPTPSDHKDDIFSLGVTLFVLANGFFPFKDSPDPRAPLDWNKRIGHRNPYHNKFSILINSCTSRDADTRPTARQLIGNIVDLIQEKGWSKHGSRSRLWPVNWMPKAKAQNWKDNDQIVKI</sequence>
<name>A0A437AEH5_ARTFL</name>
<dbReference type="InterPro" id="IPR011009">
    <property type="entry name" value="Kinase-like_dom_sf"/>
</dbReference>
<dbReference type="PROSITE" id="PS50011">
    <property type="entry name" value="PROTEIN_KINASE_DOM"/>
    <property type="match status" value="1"/>
</dbReference>
<dbReference type="Proteomes" id="UP000283090">
    <property type="component" value="Unassembled WGS sequence"/>
</dbReference>
<keyword evidence="7" id="KW-1185">Reference proteome</keyword>
<dbReference type="Gene3D" id="1.10.510.10">
    <property type="entry name" value="Transferase(Phosphotransferase) domain 1"/>
    <property type="match status" value="1"/>
</dbReference>
<feature type="domain" description="Protein kinase" evidence="5">
    <location>
        <begin position="1"/>
        <end position="130"/>
    </location>
</feature>
<dbReference type="PANTHER" id="PTHR43671">
    <property type="entry name" value="SERINE/THREONINE-PROTEIN KINASE NEK"/>
    <property type="match status" value="1"/>
</dbReference>